<organism evidence="1 2">
    <name type="scientific">Teladorsagia circumcincta</name>
    <name type="common">Brown stomach worm</name>
    <name type="synonym">Ostertagia circumcincta</name>
    <dbReference type="NCBI Taxonomy" id="45464"/>
    <lineage>
        <taxon>Eukaryota</taxon>
        <taxon>Metazoa</taxon>
        <taxon>Ecdysozoa</taxon>
        <taxon>Nematoda</taxon>
        <taxon>Chromadorea</taxon>
        <taxon>Rhabditida</taxon>
        <taxon>Rhabditina</taxon>
        <taxon>Rhabditomorpha</taxon>
        <taxon>Strongyloidea</taxon>
        <taxon>Trichostrongylidae</taxon>
        <taxon>Teladorsagia</taxon>
    </lineage>
</organism>
<reference evidence="1 2" key="1">
    <citation type="submission" date="2015-09" db="EMBL/GenBank/DDBJ databases">
        <title>Draft genome of the parasitic nematode Teladorsagia circumcincta isolate WARC Sus (inbred).</title>
        <authorList>
            <person name="Mitreva M."/>
        </authorList>
    </citation>
    <scope>NUCLEOTIDE SEQUENCE [LARGE SCALE GENOMIC DNA]</scope>
    <source>
        <strain evidence="1 2">S</strain>
    </source>
</reference>
<dbReference type="EMBL" id="KZ345602">
    <property type="protein sequence ID" value="PIO72761.1"/>
    <property type="molecule type" value="Genomic_DNA"/>
</dbReference>
<dbReference type="AlphaFoldDB" id="A0A2G9UR60"/>
<sequence length="316" mass="35730">MTDPAAPVTPAIHEELLEIDEDFSEHFDAWGSLRRLITESRAHLRVVEKSISSCEVDEAQLESIQLIARANLRQLDTVIRMSGGRNEDIAGLREQWKLLSEQAASPIPQLLNKVECFASSLRDLHEASSNSSLGALTAIKSKEDVRLALEVMSQIQTKLSRERDELRWGLMVECFASSLRDLHEASSNSSLGALTAIKSKEDVRLALEVMSQIQTKLSRERDELRVLLASPLMVCELAELSSEFSSISTGYDDAVERINNLVSSLKKLDKVWTEWSEQLKEIRDQMNRIEGDLKADKFDQLVISEEMELCQERMNR</sequence>
<dbReference type="Gene3D" id="1.20.1170.10">
    <property type="match status" value="1"/>
</dbReference>
<dbReference type="OrthoDB" id="5805552at2759"/>
<dbReference type="Proteomes" id="UP000230423">
    <property type="component" value="Unassembled WGS sequence"/>
</dbReference>
<name>A0A2G9UR60_TELCI</name>
<proteinExistence type="predicted"/>
<accession>A0A2G9UR60</accession>
<gene>
    <name evidence="1" type="ORF">TELCIR_05289</name>
</gene>
<evidence type="ECO:0000313" key="1">
    <source>
        <dbReference type="EMBL" id="PIO72761.1"/>
    </source>
</evidence>
<protein>
    <submittedName>
        <fullName evidence="1">Uncharacterized protein</fullName>
    </submittedName>
</protein>
<keyword evidence="2" id="KW-1185">Reference proteome</keyword>
<evidence type="ECO:0000313" key="2">
    <source>
        <dbReference type="Proteomes" id="UP000230423"/>
    </source>
</evidence>